<gene>
    <name evidence="1" type="ORF">P8936_16415</name>
</gene>
<organism evidence="1">
    <name type="scientific">Edaphobacter paludis</name>
    <dbReference type="NCBI Taxonomy" id="3035702"/>
    <lineage>
        <taxon>Bacteria</taxon>
        <taxon>Pseudomonadati</taxon>
        <taxon>Acidobacteriota</taxon>
        <taxon>Terriglobia</taxon>
        <taxon>Terriglobales</taxon>
        <taxon>Acidobacteriaceae</taxon>
        <taxon>Edaphobacter</taxon>
    </lineage>
</organism>
<accession>A0AAU7D823</accession>
<dbReference type="EMBL" id="CP121195">
    <property type="protein sequence ID" value="XBH13250.1"/>
    <property type="molecule type" value="Genomic_DNA"/>
</dbReference>
<dbReference type="RefSeq" id="WP_348269732.1">
    <property type="nucleotide sequence ID" value="NZ_CP121195.1"/>
</dbReference>
<protein>
    <recommendedName>
        <fullName evidence="2">DUF1653 domain-containing protein</fullName>
    </recommendedName>
</protein>
<sequence>MSHKTEVQKVIPDARCVGDYHLYQASRDRYEIVDGQGLRISGLYKRPDDAWMDAYYRILPKVEGKG</sequence>
<evidence type="ECO:0008006" key="2">
    <source>
        <dbReference type="Google" id="ProtNLM"/>
    </source>
</evidence>
<name>A0AAU7D823_9BACT</name>
<reference evidence="1" key="1">
    <citation type="submission" date="2023-03" db="EMBL/GenBank/DDBJ databases">
        <title>Edaphobacter sp.</title>
        <authorList>
            <person name="Huber K.J."/>
            <person name="Papendorf J."/>
            <person name="Pilke C."/>
            <person name="Bunk B."/>
            <person name="Sproeer C."/>
            <person name="Pester M."/>
        </authorList>
    </citation>
    <scope>NUCLEOTIDE SEQUENCE</scope>
    <source>
        <strain evidence="1">DSM 109920</strain>
    </source>
</reference>
<proteinExistence type="predicted"/>
<evidence type="ECO:0000313" key="1">
    <source>
        <dbReference type="EMBL" id="XBH13250.1"/>
    </source>
</evidence>
<dbReference type="AlphaFoldDB" id="A0AAU7D823"/>